<name>A0A1D6Q9I6_MAIZE</name>
<protein>
    <submittedName>
        <fullName evidence="2">Uncharacterized protein</fullName>
    </submittedName>
</protein>
<feature type="compositionally biased region" description="Basic and acidic residues" evidence="1">
    <location>
        <begin position="16"/>
        <end position="30"/>
    </location>
</feature>
<proteinExistence type="predicted"/>
<dbReference type="EMBL" id="CM000780">
    <property type="protein sequence ID" value="AQK55033.1"/>
    <property type="molecule type" value="Genomic_DNA"/>
</dbReference>
<evidence type="ECO:0000313" key="2">
    <source>
        <dbReference type="EMBL" id="AQK55033.1"/>
    </source>
</evidence>
<reference evidence="2" key="1">
    <citation type="submission" date="2015-12" db="EMBL/GenBank/DDBJ databases">
        <title>Update maize B73 reference genome by single molecule sequencing technologies.</title>
        <authorList>
            <consortium name="Maize Genome Sequencing Project"/>
            <person name="Ware D."/>
        </authorList>
    </citation>
    <scope>NUCLEOTIDE SEQUENCE</scope>
    <source>
        <tissue evidence="2">Seedling</tissue>
    </source>
</reference>
<sequence length="73" mass="7981">MLRRSPNSSCLQSDLAPRRNEADVPMDRRPSLSKRLQARGLANPPKETTRKLSVGGYDEEDGADACTDGPDIP</sequence>
<evidence type="ECO:0000256" key="1">
    <source>
        <dbReference type="SAM" id="MobiDB-lite"/>
    </source>
</evidence>
<gene>
    <name evidence="2" type="ORF">ZEAMMB73_Zm00001d051725</name>
</gene>
<dbReference type="AlphaFoldDB" id="A0A1D6Q9I6"/>
<feature type="region of interest" description="Disordered" evidence="1">
    <location>
        <begin position="1"/>
        <end position="73"/>
    </location>
</feature>
<accession>A0A1D6Q9I6</accession>
<feature type="compositionally biased region" description="Polar residues" evidence="1">
    <location>
        <begin position="1"/>
        <end position="12"/>
    </location>
</feature>
<organism evidence="2">
    <name type="scientific">Zea mays</name>
    <name type="common">Maize</name>
    <dbReference type="NCBI Taxonomy" id="4577"/>
    <lineage>
        <taxon>Eukaryota</taxon>
        <taxon>Viridiplantae</taxon>
        <taxon>Streptophyta</taxon>
        <taxon>Embryophyta</taxon>
        <taxon>Tracheophyta</taxon>
        <taxon>Spermatophyta</taxon>
        <taxon>Magnoliopsida</taxon>
        <taxon>Liliopsida</taxon>
        <taxon>Poales</taxon>
        <taxon>Poaceae</taxon>
        <taxon>PACMAD clade</taxon>
        <taxon>Panicoideae</taxon>
        <taxon>Andropogonodae</taxon>
        <taxon>Andropogoneae</taxon>
        <taxon>Tripsacinae</taxon>
        <taxon>Zea</taxon>
    </lineage>
</organism>
<dbReference type="InParanoid" id="A0A1D6Q9I6"/>